<reference evidence="2 3" key="2">
    <citation type="submission" date="2017-10" db="EMBL/GenBank/DDBJ databases">
        <title>Extensive intraspecific genome diversity in a model arbuscular mycorrhizal fungus.</title>
        <authorList>
            <person name="Chen E.C.H."/>
            <person name="Morin E."/>
            <person name="Baudet D."/>
            <person name="Noel J."/>
            <person name="Ndikumana S."/>
            <person name="Charron P."/>
            <person name="St-Onge C."/>
            <person name="Giorgi J."/>
            <person name="Grigoriev I.V."/>
            <person name="Roux C."/>
            <person name="Martin F.M."/>
            <person name="Corradi N."/>
        </authorList>
    </citation>
    <scope>NUCLEOTIDE SEQUENCE [LARGE SCALE GENOMIC DNA]</scope>
    <source>
        <strain evidence="2 3">C2</strain>
    </source>
</reference>
<reference evidence="2 3" key="1">
    <citation type="submission" date="2016-04" db="EMBL/GenBank/DDBJ databases">
        <title>Genome analyses suggest a sexual origin of heterokaryosis in a supposedly ancient asexual fungus.</title>
        <authorList>
            <person name="Ropars J."/>
            <person name="Sedzielewska K."/>
            <person name="Noel J."/>
            <person name="Charron P."/>
            <person name="Farinelli L."/>
            <person name="Marton T."/>
            <person name="Kruger M."/>
            <person name="Pelin A."/>
            <person name="Brachmann A."/>
            <person name="Corradi N."/>
        </authorList>
    </citation>
    <scope>NUCLEOTIDE SEQUENCE [LARGE SCALE GENOMIC DNA]</scope>
    <source>
        <strain evidence="2 3">C2</strain>
    </source>
</reference>
<dbReference type="Proteomes" id="UP000233469">
    <property type="component" value="Unassembled WGS sequence"/>
</dbReference>
<keyword evidence="1" id="KW-0812">Transmembrane</keyword>
<evidence type="ECO:0000313" key="2">
    <source>
        <dbReference type="EMBL" id="PKK56019.1"/>
    </source>
</evidence>
<dbReference type="EMBL" id="LLXL01006345">
    <property type="protein sequence ID" value="PKK56019.1"/>
    <property type="molecule type" value="Genomic_DNA"/>
</dbReference>
<feature type="transmembrane region" description="Helical" evidence="1">
    <location>
        <begin position="6"/>
        <end position="24"/>
    </location>
</feature>
<organism evidence="2 3">
    <name type="scientific">Rhizophagus irregularis</name>
    <dbReference type="NCBI Taxonomy" id="588596"/>
    <lineage>
        <taxon>Eukaryota</taxon>
        <taxon>Fungi</taxon>
        <taxon>Fungi incertae sedis</taxon>
        <taxon>Mucoromycota</taxon>
        <taxon>Glomeromycotina</taxon>
        <taxon>Glomeromycetes</taxon>
        <taxon>Glomerales</taxon>
        <taxon>Glomeraceae</taxon>
        <taxon>Rhizophagus</taxon>
    </lineage>
</organism>
<name>A0A2N1M310_9GLOM</name>
<comment type="caution">
    <text evidence="2">The sequence shown here is derived from an EMBL/GenBank/DDBJ whole genome shotgun (WGS) entry which is preliminary data.</text>
</comment>
<gene>
    <name evidence="2" type="ORF">RhiirC2_800929</name>
</gene>
<keyword evidence="1" id="KW-1133">Transmembrane helix</keyword>
<proteinExistence type="predicted"/>
<dbReference type="AlphaFoldDB" id="A0A2N1M310"/>
<keyword evidence="1" id="KW-0472">Membrane</keyword>
<accession>A0A2N1M310</accession>
<evidence type="ECO:0000256" key="1">
    <source>
        <dbReference type="SAM" id="Phobius"/>
    </source>
</evidence>
<sequence length="56" mass="6558">MKIENTCHISLLYLMVNFFSYLYFKDLHKYKFINSNTLTDLKKYSSGAVGSIDPIM</sequence>
<evidence type="ECO:0000313" key="3">
    <source>
        <dbReference type="Proteomes" id="UP000233469"/>
    </source>
</evidence>
<protein>
    <submittedName>
        <fullName evidence="2">Uncharacterized protein</fullName>
    </submittedName>
</protein>